<protein>
    <recommendedName>
        <fullName evidence="6">AIPP2-like SPOC-like domain-containing protein</fullName>
    </recommendedName>
</protein>
<dbReference type="EMBL" id="JAIVGD010000019">
    <property type="protein sequence ID" value="KAH0750903.1"/>
    <property type="molecule type" value="Genomic_DNA"/>
</dbReference>
<dbReference type="InterPro" id="IPR006553">
    <property type="entry name" value="Leu-rich_rpt_Cys-con_subtyp"/>
</dbReference>
<keyword evidence="4" id="KW-0805">Transcription regulation</keyword>
<evidence type="ECO:0000256" key="4">
    <source>
        <dbReference type="ARBA" id="ARBA00023015"/>
    </source>
</evidence>
<sequence>MNSSMSYPCDPSLVPSRKGGFDILGALEILPGMLNSCIQAHPPSRVRRKVYEFSGLVPDTLKFELVPRGGIWESLCNNHTPSKEDIGLYFFASEKKRSERYIALVKFMRSKDLVMRMLINDVELFILASTALCSDSQKKNCEICGDTGFEKAILHVISVTMLTCIDNSLSLLLSLSFLSMKRYCMLGYYVDAPMDWCCEECDIGKGIMSSSSGLEMCIMRDPSYIPVKRFVRVLCNQRNIVSFLMDIVLTGKRRKAIDVTLAAIAVGTANCGGLAKLSIQGNNLYRGVTDVVLKAIAQVCPTLKKLSLLNVSSVGDEGLSEIAHGCHLLEKLDLFQCPRIINKSLLGIAKNCLNLNSLSMNDCSYIENESLKIMGQYCLNLKLVGLKMSLSRQCYH</sequence>
<dbReference type="PANTHER" id="PTHR33304">
    <property type="match status" value="1"/>
</dbReference>
<dbReference type="Proteomes" id="UP000826656">
    <property type="component" value="Unassembled WGS sequence"/>
</dbReference>
<dbReference type="PANTHER" id="PTHR33304:SF36">
    <property type="entry name" value="GB|AAF26970.1-RELATED"/>
    <property type="match status" value="1"/>
</dbReference>
<dbReference type="InterPro" id="IPR032675">
    <property type="entry name" value="LRR_dom_sf"/>
</dbReference>
<keyword evidence="5" id="KW-0804">Transcription</keyword>
<evidence type="ECO:0000313" key="8">
    <source>
        <dbReference type="Proteomes" id="UP000826656"/>
    </source>
</evidence>
<gene>
    <name evidence="7" type="ORF">KY290_030135</name>
</gene>
<evidence type="ECO:0000313" key="7">
    <source>
        <dbReference type="EMBL" id="KAH0750903.1"/>
    </source>
</evidence>
<evidence type="ECO:0000256" key="5">
    <source>
        <dbReference type="ARBA" id="ARBA00023163"/>
    </source>
</evidence>
<dbReference type="InterPro" id="IPR056280">
    <property type="entry name" value="AIPP2-like_SPOC"/>
</dbReference>
<dbReference type="InterPro" id="IPR049914">
    <property type="entry name" value="PHD1-3/5-6"/>
</dbReference>
<dbReference type="Gene3D" id="3.80.10.10">
    <property type="entry name" value="Ribonuclease Inhibitor"/>
    <property type="match status" value="1"/>
</dbReference>
<organism evidence="7 8">
    <name type="scientific">Solanum tuberosum</name>
    <name type="common">Potato</name>
    <dbReference type="NCBI Taxonomy" id="4113"/>
    <lineage>
        <taxon>Eukaryota</taxon>
        <taxon>Viridiplantae</taxon>
        <taxon>Streptophyta</taxon>
        <taxon>Embryophyta</taxon>
        <taxon>Tracheophyta</taxon>
        <taxon>Spermatophyta</taxon>
        <taxon>Magnoliopsida</taxon>
        <taxon>eudicotyledons</taxon>
        <taxon>Gunneridae</taxon>
        <taxon>Pentapetalae</taxon>
        <taxon>asterids</taxon>
        <taxon>lamiids</taxon>
        <taxon>Solanales</taxon>
        <taxon>Solanaceae</taxon>
        <taxon>Solanoideae</taxon>
        <taxon>Solaneae</taxon>
        <taxon>Solanum</taxon>
    </lineage>
</organism>
<keyword evidence="2" id="KW-0863">Zinc-finger</keyword>
<accession>A0ABQ7UMR5</accession>
<evidence type="ECO:0000256" key="1">
    <source>
        <dbReference type="ARBA" id="ARBA00022723"/>
    </source>
</evidence>
<feature type="domain" description="AIPP2-like SPOC-like" evidence="6">
    <location>
        <begin position="19"/>
        <end position="140"/>
    </location>
</feature>
<proteinExistence type="predicted"/>
<keyword evidence="3" id="KW-0862">Zinc</keyword>
<comment type="caution">
    <text evidence="7">The sequence shown here is derived from an EMBL/GenBank/DDBJ whole genome shotgun (WGS) entry which is preliminary data.</text>
</comment>
<keyword evidence="1" id="KW-0479">Metal-binding</keyword>
<name>A0ABQ7UMR5_SOLTU</name>
<reference evidence="7 8" key="1">
    <citation type="journal article" date="2021" name="bioRxiv">
        <title>Chromosome-scale and haplotype-resolved genome assembly of a tetraploid potato cultivar.</title>
        <authorList>
            <person name="Sun H."/>
            <person name="Jiao W.-B."/>
            <person name="Krause K."/>
            <person name="Campoy J.A."/>
            <person name="Goel M."/>
            <person name="Folz-Donahue K."/>
            <person name="Kukat C."/>
            <person name="Huettel B."/>
            <person name="Schneeberger K."/>
        </authorList>
    </citation>
    <scope>NUCLEOTIDE SEQUENCE [LARGE SCALE GENOMIC DNA]</scope>
    <source>
        <strain evidence="7">SolTubOtavaFocal</strain>
        <tissue evidence="7">Leaves</tissue>
    </source>
</reference>
<dbReference type="SUPFAM" id="SSF52047">
    <property type="entry name" value="RNI-like"/>
    <property type="match status" value="1"/>
</dbReference>
<keyword evidence="8" id="KW-1185">Reference proteome</keyword>
<dbReference type="SMART" id="SM00367">
    <property type="entry name" value="LRR_CC"/>
    <property type="match status" value="3"/>
</dbReference>
<evidence type="ECO:0000256" key="2">
    <source>
        <dbReference type="ARBA" id="ARBA00022771"/>
    </source>
</evidence>
<evidence type="ECO:0000259" key="6">
    <source>
        <dbReference type="Pfam" id="PF23121"/>
    </source>
</evidence>
<evidence type="ECO:0000256" key="3">
    <source>
        <dbReference type="ARBA" id="ARBA00022833"/>
    </source>
</evidence>
<dbReference type="Pfam" id="PF23121">
    <property type="entry name" value="SPOC_AIPP2"/>
    <property type="match status" value="1"/>
</dbReference>